<dbReference type="RefSeq" id="WP_072889364.1">
    <property type="nucleotide sequence ID" value="NZ_FQVW01000011.1"/>
</dbReference>
<evidence type="ECO:0000313" key="1">
    <source>
        <dbReference type="EMBL" id="SHF97763.1"/>
    </source>
</evidence>
<reference evidence="1 2" key="1">
    <citation type="submission" date="2016-11" db="EMBL/GenBank/DDBJ databases">
        <authorList>
            <person name="Jaros S."/>
            <person name="Januszkiewicz K."/>
            <person name="Wedrychowicz H."/>
        </authorList>
    </citation>
    <scope>NUCLEOTIDE SEQUENCE [LARGE SCALE GENOMIC DNA]</scope>
    <source>
        <strain evidence="1 2">IBRC-M 10683</strain>
    </source>
</reference>
<accession>A0A1M5G213</accession>
<dbReference type="Proteomes" id="UP000183988">
    <property type="component" value="Unassembled WGS sequence"/>
</dbReference>
<dbReference type="AlphaFoldDB" id="A0A1M5G213"/>
<keyword evidence="2" id="KW-1185">Reference proteome</keyword>
<name>A0A1M5G213_9BACI</name>
<dbReference type="EMBL" id="FQVW01000011">
    <property type="protein sequence ID" value="SHF97763.1"/>
    <property type="molecule type" value="Genomic_DNA"/>
</dbReference>
<evidence type="ECO:0000313" key="2">
    <source>
        <dbReference type="Proteomes" id="UP000183988"/>
    </source>
</evidence>
<dbReference type="OrthoDB" id="2926928at2"/>
<proteinExistence type="predicted"/>
<organism evidence="1 2">
    <name type="scientific">Ornithinibacillus halophilus</name>
    <dbReference type="NCBI Taxonomy" id="930117"/>
    <lineage>
        <taxon>Bacteria</taxon>
        <taxon>Bacillati</taxon>
        <taxon>Bacillota</taxon>
        <taxon>Bacilli</taxon>
        <taxon>Bacillales</taxon>
        <taxon>Bacillaceae</taxon>
        <taxon>Ornithinibacillus</taxon>
    </lineage>
</organism>
<gene>
    <name evidence="1" type="ORF">SAMN05216225_101132</name>
</gene>
<protein>
    <submittedName>
        <fullName evidence="1">Uncharacterized protein</fullName>
    </submittedName>
</protein>
<dbReference type="STRING" id="930117.SAMN05216225_101132"/>
<sequence>MEKSWCVEVWGVVGNNTTELFFTRREALEYFKNIRKGLSSSKYIITRDSIIEIENPENAVYLTDLNDI</sequence>